<keyword evidence="2" id="KW-1185">Reference proteome</keyword>
<evidence type="ECO:0000313" key="1">
    <source>
        <dbReference type="EMBL" id="KAI3805195.1"/>
    </source>
</evidence>
<evidence type="ECO:0000313" key="2">
    <source>
        <dbReference type="Proteomes" id="UP001056120"/>
    </source>
</evidence>
<proteinExistence type="predicted"/>
<organism evidence="1 2">
    <name type="scientific">Smallanthus sonchifolius</name>
    <dbReference type="NCBI Taxonomy" id="185202"/>
    <lineage>
        <taxon>Eukaryota</taxon>
        <taxon>Viridiplantae</taxon>
        <taxon>Streptophyta</taxon>
        <taxon>Embryophyta</taxon>
        <taxon>Tracheophyta</taxon>
        <taxon>Spermatophyta</taxon>
        <taxon>Magnoliopsida</taxon>
        <taxon>eudicotyledons</taxon>
        <taxon>Gunneridae</taxon>
        <taxon>Pentapetalae</taxon>
        <taxon>asterids</taxon>
        <taxon>campanulids</taxon>
        <taxon>Asterales</taxon>
        <taxon>Asteraceae</taxon>
        <taxon>Asteroideae</taxon>
        <taxon>Heliantheae alliance</taxon>
        <taxon>Millerieae</taxon>
        <taxon>Smallanthus</taxon>
    </lineage>
</organism>
<gene>
    <name evidence="1" type="ORF">L1987_27345</name>
</gene>
<sequence length="77" mass="8629">MIGLLALLLFCEELCSALELGLDTAVIFLLIFGIGLSKRIIAISMRRIGNASVQTVDDYRNKTRKLLQFVDMVEKLN</sequence>
<accession>A0ACB9ICF3</accession>
<comment type="caution">
    <text evidence="1">The sequence shown here is derived from an EMBL/GenBank/DDBJ whole genome shotgun (WGS) entry which is preliminary data.</text>
</comment>
<reference evidence="2" key="1">
    <citation type="journal article" date="2022" name="Mol. Ecol. Resour.">
        <title>The genomes of chicory, endive, great burdock and yacon provide insights into Asteraceae palaeo-polyploidization history and plant inulin production.</title>
        <authorList>
            <person name="Fan W."/>
            <person name="Wang S."/>
            <person name="Wang H."/>
            <person name="Wang A."/>
            <person name="Jiang F."/>
            <person name="Liu H."/>
            <person name="Zhao H."/>
            <person name="Xu D."/>
            <person name="Zhang Y."/>
        </authorList>
    </citation>
    <scope>NUCLEOTIDE SEQUENCE [LARGE SCALE GENOMIC DNA]</scope>
    <source>
        <strain evidence="2">cv. Yunnan</strain>
    </source>
</reference>
<dbReference type="EMBL" id="CM042026">
    <property type="protein sequence ID" value="KAI3805195.1"/>
    <property type="molecule type" value="Genomic_DNA"/>
</dbReference>
<name>A0ACB9ICF3_9ASTR</name>
<dbReference type="Proteomes" id="UP001056120">
    <property type="component" value="Linkage Group LG09"/>
</dbReference>
<reference evidence="1 2" key="2">
    <citation type="journal article" date="2022" name="Mol. Ecol. Resour.">
        <title>The genomes of chicory, endive, great burdock and yacon provide insights into Asteraceae paleo-polyploidization history and plant inulin production.</title>
        <authorList>
            <person name="Fan W."/>
            <person name="Wang S."/>
            <person name="Wang H."/>
            <person name="Wang A."/>
            <person name="Jiang F."/>
            <person name="Liu H."/>
            <person name="Zhao H."/>
            <person name="Xu D."/>
            <person name="Zhang Y."/>
        </authorList>
    </citation>
    <scope>NUCLEOTIDE SEQUENCE [LARGE SCALE GENOMIC DNA]</scope>
    <source>
        <strain evidence="2">cv. Yunnan</strain>
        <tissue evidence="1">Leaves</tissue>
    </source>
</reference>
<protein>
    <submittedName>
        <fullName evidence="1">Uncharacterized protein</fullName>
    </submittedName>
</protein>